<dbReference type="AlphaFoldDB" id="V9LJ57"/>
<dbReference type="PANTHER" id="PTHR16922">
    <property type="entry name" value="INTERLEUKIN 11"/>
    <property type="match status" value="1"/>
</dbReference>
<dbReference type="Gene3D" id="1.20.1250.10">
    <property type="match status" value="1"/>
</dbReference>
<organism evidence="1">
    <name type="scientific">Callorhinchus milii</name>
    <name type="common">Ghost shark</name>
    <dbReference type="NCBI Taxonomy" id="7868"/>
    <lineage>
        <taxon>Eukaryota</taxon>
        <taxon>Metazoa</taxon>
        <taxon>Chordata</taxon>
        <taxon>Craniata</taxon>
        <taxon>Vertebrata</taxon>
        <taxon>Chondrichthyes</taxon>
        <taxon>Holocephali</taxon>
        <taxon>Chimaeriformes</taxon>
        <taxon>Callorhinchidae</taxon>
        <taxon>Callorhinchus</taxon>
    </lineage>
</organism>
<evidence type="ECO:0000313" key="1">
    <source>
        <dbReference type="EMBL" id="AFP13494.1"/>
    </source>
</evidence>
<dbReference type="GO" id="GO:0008284">
    <property type="term" value="P:positive regulation of cell population proliferation"/>
    <property type="evidence" value="ECO:0007669"/>
    <property type="project" value="TreeGrafter"/>
</dbReference>
<protein>
    <submittedName>
        <fullName evidence="1">Interleukin-11-like protein</fullName>
    </submittedName>
</protein>
<dbReference type="EMBL" id="JW880977">
    <property type="protein sequence ID" value="AFP13494.1"/>
    <property type="molecule type" value="mRNA"/>
</dbReference>
<dbReference type="GO" id="GO:0043410">
    <property type="term" value="P:positive regulation of MAPK cascade"/>
    <property type="evidence" value="ECO:0007669"/>
    <property type="project" value="TreeGrafter"/>
</dbReference>
<feature type="non-terminal residue" evidence="1">
    <location>
        <position position="125"/>
    </location>
</feature>
<sequence>MGFSCWGFPVGGKISGETEHFLLQQTSNFHQTVSRVRREYIREYLSGEPLKGNHTLSTLPKLSGRAADLDRVQMATSLPALRSSLYCYLLHIRWLLTTRLRTDSGLRAIEPELQTLIQSLDTEVH</sequence>
<reference evidence="1" key="1">
    <citation type="journal article" date="2014" name="Nature">
        <title>Elephant shark genome provides unique insights into gnathostome evolution.</title>
        <authorList>
            <consortium name="International Elephant Shark Genome Sequencing Consortium"/>
            <person name="Venkatesh B."/>
            <person name="Lee A.P."/>
            <person name="Ravi V."/>
            <person name="Maurya A.K."/>
            <person name="Lian M.M."/>
            <person name="Swann J.B."/>
            <person name="Ohta Y."/>
            <person name="Flajnik M.F."/>
            <person name="Sutoh Y."/>
            <person name="Kasahara M."/>
            <person name="Hoon S."/>
            <person name="Gangu V."/>
            <person name="Roy S.W."/>
            <person name="Irimia M."/>
            <person name="Korzh V."/>
            <person name="Kondrychyn I."/>
            <person name="Lim Z.W."/>
            <person name="Tay B.H."/>
            <person name="Tohari S."/>
            <person name="Kong K.W."/>
            <person name="Ho S."/>
            <person name="Lorente-Galdos B."/>
            <person name="Quilez J."/>
            <person name="Marques-Bonet T."/>
            <person name="Raney B.J."/>
            <person name="Ingham P.W."/>
            <person name="Tay A."/>
            <person name="Hillier L.W."/>
            <person name="Minx P."/>
            <person name="Boehm T."/>
            <person name="Wilson R.K."/>
            <person name="Brenner S."/>
            <person name="Warren W.C."/>
        </authorList>
    </citation>
    <scope>NUCLEOTIDE SEQUENCE</scope>
    <source>
        <tissue evidence="1">Kidney</tissue>
    </source>
</reference>
<dbReference type="GO" id="GO:0008083">
    <property type="term" value="F:growth factor activity"/>
    <property type="evidence" value="ECO:0007669"/>
    <property type="project" value="TreeGrafter"/>
</dbReference>
<accession>V9LJ57</accession>
<name>V9LJ57_CALMI</name>
<dbReference type="InterPro" id="IPR020438">
    <property type="entry name" value="IL-11"/>
</dbReference>
<dbReference type="GO" id="GO:0005125">
    <property type="term" value="F:cytokine activity"/>
    <property type="evidence" value="ECO:0007669"/>
    <property type="project" value="TreeGrafter"/>
</dbReference>
<dbReference type="InterPro" id="IPR009079">
    <property type="entry name" value="4_helix_cytokine-like_core"/>
</dbReference>
<dbReference type="Pfam" id="PF07400">
    <property type="entry name" value="IL11"/>
    <property type="match status" value="1"/>
</dbReference>
<dbReference type="GO" id="GO:0005737">
    <property type="term" value="C:cytoplasm"/>
    <property type="evidence" value="ECO:0007669"/>
    <property type="project" value="TreeGrafter"/>
</dbReference>
<dbReference type="PANTHER" id="PTHR16922:SF0">
    <property type="entry name" value="INTERLEUKIN-11"/>
    <property type="match status" value="1"/>
</dbReference>
<proteinExistence type="evidence at transcript level"/>